<dbReference type="EMBL" id="CP043884">
    <property type="protein sequence ID" value="QOI42003.1"/>
    <property type="molecule type" value="Genomic_DNA"/>
</dbReference>
<accession>A0AAP9WAD6</accession>
<sequence length="59" mass="6695">MGRALLSKKRSSAFRKSKKPGFSRAFFVPECDLRKISHSKKMDLEQESIHEGNATRALS</sequence>
<dbReference type="AlphaFoldDB" id="A0AAP9WAD6"/>
<dbReference type="Proteomes" id="UP000663124">
    <property type="component" value="Chromosome 1"/>
</dbReference>
<name>A0AAP9WAD6_LEPIR</name>
<evidence type="ECO:0000313" key="1">
    <source>
        <dbReference type="EMBL" id="QOI42003.1"/>
    </source>
</evidence>
<proteinExistence type="predicted"/>
<evidence type="ECO:0000313" key="2">
    <source>
        <dbReference type="Proteomes" id="UP000663124"/>
    </source>
</evidence>
<protein>
    <submittedName>
        <fullName evidence="1">Transcriptional regulator</fullName>
    </submittedName>
</protein>
<organism evidence="1 2">
    <name type="scientific">Leptospira interrogans serovar Canicola</name>
    <dbReference type="NCBI Taxonomy" id="211880"/>
    <lineage>
        <taxon>Bacteria</taxon>
        <taxon>Pseudomonadati</taxon>
        <taxon>Spirochaetota</taxon>
        <taxon>Spirochaetia</taxon>
        <taxon>Leptospirales</taxon>
        <taxon>Leptospiraceae</taxon>
        <taxon>Leptospira</taxon>
    </lineage>
</organism>
<gene>
    <name evidence="1" type="ORF">Lepto782_06800</name>
</gene>
<reference evidence="1" key="1">
    <citation type="submission" date="2019-09" db="EMBL/GenBank/DDBJ databases">
        <title>Comparative Genomics of Leptospira interrogans Reveals Genome Plasticity - A Common Adaptive Strategy for Survival in Various Hosts.</title>
        <authorList>
            <person name="Ramli S.R."/>
            <person name="Bunk B."/>
            <person name="Goris M."/>
            <person name="Bhuju S."/>
            <person name="Jarek M."/>
            <person name="Sproer C."/>
            <person name="Mustakim S."/>
            <person name="Strommenger B."/>
            <person name="Pessler F."/>
        </authorList>
    </citation>
    <scope>NUCLEOTIDE SEQUENCE</scope>
    <source>
        <strain evidence="1">782</strain>
    </source>
</reference>